<dbReference type="EMBL" id="JAJDKZ010000038">
    <property type="protein sequence ID" value="MCB8611163.1"/>
    <property type="molecule type" value="Genomic_DNA"/>
</dbReference>
<dbReference type="AlphaFoldDB" id="A0A2T3FLC5"/>
<dbReference type="InterPro" id="IPR036412">
    <property type="entry name" value="HAD-like_sf"/>
</dbReference>
<evidence type="ECO:0000313" key="2">
    <source>
        <dbReference type="EMBL" id="PST36077.1"/>
    </source>
</evidence>
<proteinExistence type="predicted"/>
<comment type="caution">
    <text evidence="2">The sequence shown here is derived from an EMBL/GenBank/DDBJ whole genome shotgun (WGS) entry which is preliminary data.</text>
</comment>
<dbReference type="RefSeq" id="WP_106988798.1">
    <property type="nucleotide sequence ID" value="NZ_DAWBWI010000352.1"/>
</dbReference>
<dbReference type="Proteomes" id="UP000241201">
    <property type="component" value="Unassembled WGS sequence"/>
</dbReference>
<dbReference type="SFLD" id="SFLDS00003">
    <property type="entry name" value="Haloacid_Dehalogenase"/>
    <property type="match status" value="1"/>
</dbReference>
<dbReference type="NCBIfam" id="TIGR01509">
    <property type="entry name" value="HAD-SF-IA-v3"/>
    <property type="match status" value="1"/>
</dbReference>
<dbReference type="InterPro" id="IPR023198">
    <property type="entry name" value="PGP-like_dom2"/>
</dbReference>
<evidence type="ECO:0000313" key="1">
    <source>
        <dbReference type="EMBL" id="MCB8611163.1"/>
    </source>
</evidence>
<dbReference type="Pfam" id="PF13419">
    <property type="entry name" value="HAD_2"/>
    <property type="match status" value="1"/>
</dbReference>
<sequence>MLELNAVIFDMDGLMIDTEPVGNMLVKTSHEKFGYKITDDMFVHLIGSNEKTSKEYYYSVFGEDYPYQKIKDYREQLRNEYFKTHPIEIKKGLYDLLEYLKKNHIKMAVASSTRYERVLSNLKSIKVDQFFDAIIGGDQIKHGKPAPDIFLKAVELLEVNKEDALVLEDSRNGILAAHAGKIPVICIPDLIHHSKDILDLTVGCYDSLDQLIDVIVKKDDKA</sequence>
<reference evidence="3" key="1">
    <citation type="submission" date="2018-03" db="EMBL/GenBank/DDBJ databases">
        <title>Lachnoclostridium SNUG30370 gen.nov., sp.nov., isolated from human faeces.</title>
        <authorList>
            <person name="Seo B."/>
            <person name="Jeon K."/>
            <person name="Ko G."/>
        </authorList>
    </citation>
    <scope>NUCLEOTIDE SEQUENCE [LARGE SCALE GENOMIC DNA]</scope>
    <source>
        <strain evidence="3">SNUG30370</strain>
    </source>
</reference>
<accession>A0A2T3FLC5</accession>
<dbReference type="Proteomes" id="UP001198439">
    <property type="component" value="Unassembled WGS sequence"/>
</dbReference>
<dbReference type="Gene3D" id="3.40.50.1000">
    <property type="entry name" value="HAD superfamily/HAD-like"/>
    <property type="match status" value="1"/>
</dbReference>
<dbReference type="SUPFAM" id="SSF56784">
    <property type="entry name" value="HAD-like"/>
    <property type="match status" value="1"/>
</dbReference>
<name>A0A2T3FLC5_9FIRM</name>
<reference evidence="2" key="2">
    <citation type="journal article" date="2019" name="Int. J. Syst. Evol. Microbiol.">
        <title>Faecalibacillus intestinalis gen. nov., sp. nov. and Faecalibacillus faecis sp. nov., isolated from human faeces.</title>
        <authorList>
            <person name="Seo B."/>
            <person name="Jeon K."/>
            <person name="Baek I."/>
            <person name="Lee Y.M."/>
            <person name="Baek K."/>
            <person name="Ko G."/>
        </authorList>
    </citation>
    <scope>NUCLEOTIDE SEQUENCE</scope>
    <source>
        <strain evidence="2">SNUG30370</strain>
    </source>
</reference>
<organism evidence="2 3">
    <name type="scientific">Faecalibacillus faecis</name>
    <dbReference type="NCBI Taxonomy" id="1982628"/>
    <lineage>
        <taxon>Bacteria</taxon>
        <taxon>Bacillati</taxon>
        <taxon>Bacillota</taxon>
        <taxon>Erysipelotrichia</taxon>
        <taxon>Erysipelotrichales</taxon>
        <taxon>Coprobacillaceae</taxon>
        <taxon>Faecalibacillus</taxon>
    </lineage>
</organism>
<keyword evidence="2" id="KW-0378">Hydrolase</keyword>
<protein>
    <submittedName>
        <fullName evidence="1 2">Hydrolase</fullName>
    </submittedName>
</protein>
<keyword evidence="3" id="KW-1185">Reference proteome</keyword>
<evidence type="ECO:0000313" key="3">
    <source>
        <dbReference type="Proteomes" id="UP000241201"/>
    </source>
</evidence>
<dbReference type="InterPro" id="IPR006439">
    <property type="entry name" value="HAD-SF_hydro_IA"/>
</dbReference>
<dbReference type="GeneID" id="77471842"/>
<dbReference type="SFLD" id="SFLDG01129">
    <property type="entry name" value="C1.5:_HAD__Beta-PGM__Phosphata"/>
    <property type="match status" value="1"/>
</dbReference>
<dbReference type="PANTHER" id="PTHR18901:SF38">
    <property type="entry name" value="PSEUDOURIDINE-5'-PHOSPHATASE"/>
    <property type="match status" value="1"/>
</dbReference>
<dbReference type="EMBL" id="PYLP01000025">
    <property type="protein sequence ID" value="PST36077.1"/>
    <property type="molecule type" value="Genomic_DNA"/>
</dbReference>
<reference evidence="1" key="3">
    <citation type="submission" date="2021-10" db="EMBL/GenBank/DDBJ databases">
        <title>Collection of gut derived symbiotic bacterial strains cultured from healthy donors.</title>
        <authorList>
            <person name="Lin H."/>
            <person name="Littmann E."/>
            <person name="Kohout C."/>
            <person name="Pamer E.G."/>
        </authorList>
    </citation>
    <scope>NUCLEOTIDE SEQUENCE</scope>
    <source>
        <strain evidence="1">DFI.4.48</strain>
    </source>
</reference>
<dbReference type="Gene3D" id="1.10.150.240">
    <property type="entry name" value="Putative phosphatase, domain 2"/>
    <property type="match status" value="1"/>
</dbReference>
<dbReference type="InterPro" id="IPR023214">
    <property type="entry name" value="HAD_sf"/>
</dbReference>
<dbReference type="PANTHER" id="PTHR18901">
    <property type="entry name" value="2-DEOXYGLUCOSE-6-PHOSPHATE PHOSPHATASE 2"/>
    <property type="match status" value="1"/>
</dbReference>
<dbReference type="InterPro" id="IPR041492">
    <property type="entry name" value="HAD_2"/>
</dbReference>
<gene>
    <name evidence="2" type="ORF">C7U55_12190</name>
    <name evidence="1" type="ORF">LJD69_11235</name>
</gene>
<dbReference type="GO" id="GO:0016787">
    <property type="term" value="F:hydrolase activity"/>
    <property type="evidence" value="ECO:0007669"/>
    <property type="project" value="UniProtKB-KW"/>
</dbReference>